<evidence type="ECO:0000313" key="2">
    <source>
        <dbReference type="EMBL" id="MDV6303677.1"/>
    </source>
</evidence>
<dbReference type="Proteomes" id="UP001186104">
    <property type="component" value="Unassembled WGS sequence"/>
</dbReference>
<dbReference type="EMBL" id="JAWLKF010000006">
    <property type="protein sequence ID" value="MDV6303677.1"/>
    <property type="molecule type" value="Genomic_DNA"/>
</dbReference>
<dbReference type="InterPro" id="IPR011646">
    <property type="entry name" value="KAP_P-loop"/>
</dbReference>
<protein>
    <submittedName>
        <fullName evidence="2">P-loop NTPase fold protein</fullName>
    </submittedName>
</protein>
<evidence type="ECO:0000313" key="3">
    <source>
        <dbReference type="Proteomes" id="UP001186104"/>
    </source>
</evidence>
<dbReference type="RefSeq" id="WP_317533271.1">
    <property type="nucleotide sequence ID" value="NZ_JAWLKF010000006.1"/>
</dbReference>
<keyword evidence="3" id="KW-1185">Reference proteome</keyword>
<dbReference type="Gene3D" id="3.40.50.300">
    <property type="entry name" value="P-loop containing nucleotide triphosphate hydrolases"/>
    <property type="match status" value="1"/>
</dbReference>
<gene>
    <name evidence="2" type="ORF">R3P93_14025</name>
</gene>
<dbReference type="InterPro" id="IPR052754">
    <property type="entry name" value="NTPase_KAP_P-loop"/>
</dbReference>
<dbReference type="SUPFAM" id="SSF52540">
    <property type="entry name" value="P-loop containing nucleoside triphosphate hydrolases"/>
    <property type="match status" value="1"/>
</dbReference>
<evidence type="ECO:0000259" key="1">
    <source>
        <dbReference type="Pfam" id="PF07693"/>
    </source>
</evidence>
<dbReference type="PANTHER" id="PTHR22674">
    <property type="entry name" value="NTPASE, KAP FAMILY P-LOOP DOMAIN-CONTAINING 1"/>
    <property type="match status" value="1"/>
</dbReference>
<comment type="caution">
    <text evidence="2">The sequence shown here is derived from an EMBL/GenBank/DDBJ whole genome shotgun (WGS) entry which is preliminary data.</text>
</comment>
<reference evidence="2 3" key="1">
    <citation type="submission" date="2023-10" db="EMBL/GenBank/DDBJ databases">
        <title>Development of a sustainable strategy for remediation of hydrocarbon-contaminated territories based on the waste exchange concept.</title>
        <authorList>
            <person name="Krivoruchko A."/>
        </authorList>
    </citation>
    <scope>NUCLEOTIDE SEQUENCE [LARGE SCALE GENOMIC DNA]</scope>
    <source>
        <strain evidence="2 3">IEGM 1327</strain>
    </source>
</reference>
<sequence>MTPQDWTDEPITTDAADKFARGSHAARVAQLIAGTHSWTSSTVFGLTGAWGSGKTSLINLVEDALDALAADYAVVWFTPWATQNVNGLLDEFYSALTTALPTDRRKNARRVLATLLRIAAPAATAIPVGGGVTAEAANSAAEALIAEKPWQEAFSDAAAQIFGNGQRVLVVVDDVDRLQGNELLAVLKVVRLLGRFPGVQYLLAYDHESLVHTLVTAGATQNPAAARRYIEKMVQYPVAIPALIGAQIQTLLNEQLEDVLRRHRPNSSASLDIVRGLSSTMRATLTTPRAIGRYIAQLDYEFGMHLDGETDIEDVVILALLRTAFPEIHHRLPQFQHELVTGHNHVPGDSRTTSSEYFSTDRLLDGLEFSEKTHATAMLETLFPKLRDDAAIIRRQGVAQGNYFGRYFAMTILDAYDVPDSKVNRAIYKAFTGAGESLVGLLQSEDPILALLAVEKAQNAFTQALADNATPVDIDASCLSLLEVVVPILDTLGASGRFTLTLQDVTTNWIGADVVPAISGEADPAPIIRVLERAPSTRRRLALLSAARGSLTLRGQQWWPSVLEATLPAVLSEFLANLSEQDHANEDPRELIEFFYAVRGAGVNLAPLRDGVEDAITAGKFEIDHLASRFINPSGPGQFSADQNGFDVVAPRTDYGWYSRPQEEFTTDVTSWKGRREMAAGRIVRPAE</sequence>
<organism evidence="2 3">
    <name type="scientific">Rhodococcus cerastii</name>
    <dbReference type="NCBI Taxonomy" id="908616"/>
    <lineage>
        <taxon>Bacteria</taxon>
        <taxon>Bacillati</taxon>
        <taxon>Actinomycetota</taxon>
        <taxon>Actinomycetes</taxon>
        <taxon>Mycobacteriales</taxon>
        <taxon>Nocardiaceae</taxon>
        <taxon>Rhodococcus</taxon>
    </lineage>
</organism>
<proteinExistence type="predicted"/>
<name>A0ABU4D2V0_9NOCA</name>
<accession>A0ABU4D2V0</accession>
<dbReference type="InterPro" id="IPR027417">
    <property type="entry name" value="P-loop_NTPase"/>
</dbReference>
<feature type="domain" description="KAP NTPase" evidence="1">
    <location>
        <begin position="25"/>
        <end position="299"/>
    </location>
</feature>
<dbReference type="Pfam" id="PF07693">
    <property type="entry name" value="KAP_NTPase"/>
    <property type="match status" value="1"/>
</dbReference>
<dbReference type="PANTHER" id="PTHR22674:SF6">
    <property type="entry name" value="NTPASE KAP FAMILY P-LOOP DOMAIN-CONTAINING PROTEIN 1"/>
    <property type="match status" value="1"/>
</dbReference>